<dbReference type="SUPFAM" id="SSF48264">
    <property type="entry name" value="Cytochrome P450"/>
    <property type="match status" value="1"/>
</dbReference>
<dbReference type="PANTHER" id="PTHR46300">
    <property type="entry name" value="P450, PUTATIVE (EUROFUNG)-RELATED-RELATED"/>
    <property type="match status" value="1"/>
</dbReference>
<dbReference type="Gene3D" id="1.10.630.10">
    <property type="entry name" value="Cytochrome P450"/>
    <property type="match status" value="1"/>
</dbReference>
<keyword evidence="14" id="KW-1185">Reference proteome</keyword>
<keyword evidence="7" id="KW-1133">Transmembrane helix</keyword>
<keyword evidence="9" id="KW-0408">Iron</keyword>
<evidence type="ECO:0000313" key="13">
    <source>
        <dbReference type="EMBL" id="THH28085.1"/>
    </source>
</evidence>
<keyword evidence="12" id="KW-0732">Signal</keyword>
<name>A0A4S4MQU1_9APHY</name>
<dbReference type="InterPro" id="IPR050364">
    <property type="entry name" value="Cytochrome_P450_fung"/>
</dbReference>
<evidence type="ECO:0000256" key="7">
    <source>
        <dbReference type="ARBA" id="ARBA00022989"/>
    </source>
</evidence>
<dbReference type="PANTHER" id="PTHR46300:SF5">
    <property type="entry name" value="CYTOCHROME P450"/>
    <property type="match status" value="1"/>
</dbReference>
<dbReference type="Proteomes" id="UP000308730">
    <property type="component" value="Unassembled WGS sequence"/>
</dbReference>
<dbReference type="GO" id="GO:0020037">
    <property type="term" value="F:heme binding"/>
    <property type="evidence" value="ECO:0007669"/>
    <property type="project" value="InterPro"/>
</dbReference>
<gene>
    <name evidence="13" type="ORF">EUX98_g6100</name>
</gene>
<keyword evidence="8" id="KW-0560">Oxidoreductase</keyword>
<evidence type="ECO:0000256" key="8">
    <source>
        <dbReference type="ARBA" id="ARBA00023002"/>
    </source>
</evidence>
<evidence type="ECO:0000256" key="1">
    <source>
        <dbReference type="ARBA" id="ARBA00001971"/>
    </source>
</evidence>
<evidence type="ECO:0000256" key="3">
    <source>
        <dbReference type="ARBA" id="ARBA00010617"/>
    </source>
</evidence>
<keyword evidence="6" id="KW-0479">Metal-binding</keyword>
<dbReference type="GO" id="GO:0005506">
    <property type="term" value="F:iron ion binding"/>
    <property type="evidence" value="ECO:0007669"/>
    <property type="project" value="InterPro"/>
</dbReference>
<dbReference type="GO" id="GO:0016705">
    <property type="term" value="F:oxidoreductase activity, acting on paired donors, with incorporation or reduction of molecular oxygen"/>
    <property type="evidence" value="ECO:0007669"/>
    <property type="project" value="InterPro"/>
</dbReference>
<evidence type="ECO:0008006" key="15">
    <source>
        <dbReference type="Google" id="ProtNLM"/>
    </source>
</evidence>
<dbReference type="GO" id="GO:0016020">
    <property type="term" value="C:membrane"/>
    <property type="evidence" value="ECO:0007669"/>
    <property type="project" value="UniProtKB-SubCell"/>
</dbReference>
<comment type="cofactor">
    <cofactor evidence="1">
        <name>heme</name>
        <dbReference type="ChEBI" id="CHEBI:30413"/>
    </cofactor>
</comment>
<protein>
    <recommendedName>
        <fullName evidence="15">Cytochrome P450</fullName>
    </recommendedName>
</protein>
<evidence type="ECO:0000256" key="6">
    <source>
        <dbReference type="ARBA" id="ARBA00022723"/>
    </source>
</evidence>
<feature type="chain" id="PRO_5020668855" description="Cytochrome P450" evidence="12">
    <location>
        <begin position="25"/>
        <end position="212"/>
    </location>
</feature>
<comment type="subcellular location">
    <subcellularLocation>
        <location evidence="2">Membrane</location>
    </subcellularLocation>
</comment>
<accession>A0A4S4MQU1</accession>
<keyword evidence="11" id="KW-0472">Membrane</keyword>
<dbReference type="InterPro" id="IPR036396">
    <property type="entry name" value="Cyt_P450_sf"/>
</dbReference>
<evidence type="ECO:0000256" key="11">
    <source>
        <dbReference type="ARBA" id="ARBA00023136"/>
    </source>
</evidence>
<keyword evidence="5" id="KW-0812">Transmembrane</keyword>
<evidence type="ECO:0000256" key="5">
    <source>
        <dbReference type="ARBA" id="ARBA00022692"/>
    </source>
</evidence>
<evidence type="ECO:0000256" key="9">
    <source>
        <dbReference type="ARBA" id="ARBA00023004"/>
    </source>
</evidence>
<evidence type="ECO:0000256" key="10">
    <source>
        <dbReference type="ARBA" id="ARBA00023033"/>
    </source>
</evidence>
<dbReference type="GO" id="GO:0004497">
    <property type="term" value="F:monooxygenase activity"/>
    <property type="evidence" value="ECO:0007669"/>
    <property type="project" value="UniProtKB-KW"/>
</dbReference>
<evidence type="ECO:0000256" key="4">
    <source>
        <dbReference type="ARBA" id="ARBA00022617"/>
    </source>
</evidence>
<dbReference type="OrthoDB" id="2802867at2759"/>
<evidence type="ECO:0000256" key="12">
    <source>
        <dbReference type="SAM" id="SignalP"/>
    </source>
</evidence>
<proteinExistence type="inferred from homology"/>
<feature type="signal peptide" evidence="12">
    <location>
        <begin position="1"/>
        <end position="24"/>
    </location>
</feature>
<comment type="similarity">
    <text evidence="3">Belongs to the cytochrome P450 family.</text>
</comment>
<reference evidence="13 14" key="1">
    <citation type="submission" date="2019-02" db="EMBL/GenBank/DDBJ databases">
        <title>Genome sequencing of the rare red list fungi Antrodiella citrinella (Flaviporus citrinellus).</title>
        <authorList>
            <person name="Buettner E."/>
            <person name="Kellner H."/>
        </authorList>
    </citation>
    <scope>NUCLEOTIDE SEQUENCE [LARGE SCALE GENOMIC DNA]</scope>
    <source>
        <strain evidence="13 14">DSM 108506</strain>
    </source>
</reference>
<dbReference type="InterPro" id="IPR001128">
    <property type="entry name" value="Cyt_P450"/>
</dbReference>
<keyword evidence="10" id="KW-0503">Monooxygenase</keyword>
<evidence type="ECO:0000313" key="14">
    <source>
        <dbReference type="Proteomes" id="UP000308730"/>
    </source>
</evidence>
<organism evidence="13 14">
    <name type="scientific">Antrodiella citrinella</name>
    <dbReference type="NCBI Taxonomy" id="2447956"/>
    <lineage>
        <taxon>Eukaryota</taxon>
        <taxon>Fungi</taxon>
        <taxon>Dikarya</taxon>
        <taxon>Basidiomycota</taxon>
        <taxon>Agaricomycotina</taxon>
        <taxon>Agaricomycetes</taxon>
        <taxon>Polyporales</taxon>
        <taxon>Steccherinaceae</taxon>
        <taxon>Antrodiella</taxon>
    </lineage>
</organism>
<dbReference type="EMBL" id="SGPM01000203">
    <property type="protein sequence ID" value="THH28085.1"/>
    <property type="molecule type" value="Genomic_DNA"/>
</dbReference>
<dbReference type="Pfam" id="PF00067">
    <property type="entry name" value="p450"/>
    <property type="match status" value="1"/>
</dbReference>
<dbReference type="AlphaFoldDB" id="A0A4S4MQU1"/>
<evidence type="ECO:0000256" key="2">
    <source>
        <dbReference type="ARBA" id="ARBA00004370"/>
    </source>
</evidence>
<comment type="caution">
    <text evidence="13">The sequence shown here is derived from an EMBL/GenBank/DDBJ whole genome shotgun (WGS) entry which is preliminary data.</text>
</comment>
<keyword evidence="4" id="KW-0349">Heme</keyword>
<sequence>MFSGLSPQALCGLCLLLGLGIYRAVHWAQASAIRLPPGPKPLPFIGNVHQISEHQEKTFLSWGRKYGKIVYARFFGRCVLVLNHVSTAKDLLEKRGAVYSDRPRFVLYTEMLQFDIVPMLRYGDRYKKCRRWIQDVFLAPTVAAYRRTTQRREINVMLKGMLSRPDSFVSHLTRFTEAVVLDVTYGHIVRTDNDEYGALGEKSTAALVSASS</sequence>